<proteinExistence type="predicted"/>
<dbReference type="SUPFAM" id="SSF159234">
    <property type="entry name" value="FomD-like"/>
    <property type="match status" value="1"/>
</dbReference>
<reference evidence="2 3" key="1">
    <citation type="submission" date="2024-06" db="EMBL/GenBank/DDBJ databases">
        <title>The Natural Products Discovery Center: Release of the First 8490 Sequenced Strains for Exploring Actinobacteria Biosynthetic Diversity.</title>
        <authorList>
            <person name="Kalkreuter E."/>
            <person name="Kautsar S.A."/>
            <person name="Yang D."/>
            <person name="Bader C.D."/>
            <person name="Teijaro C.N."/>
            <person name="Fluegel L."/>
            <person name="Davis C.M."/>
            <person name="Simpson J.R."/>
            <person name="Lauterbach L."/>
            <person name="Steele A.D."/>
            <person name="Gui C."/>
            <person name="Meng S."/>
            <person name="Li G."/>
            <person name="Viehrig K."/>
            <person name="Ye F."/>
            <person name="Su P."/>
            <person name="Kiefer A.F."/>
            <person name="Nichols A."/>
            <person name="Cepeda A.J."/>
            <person name="Yan W."/>
            <person name="Fan B."/>
            <person name="Jiang Y."/>
            <person name="Adhikari A."/>
            <person name="Zheng C.-J."/>
            <person name="Schuster L."/>
            <person name="Cowan T.M."/>
            <person name="Smanski M.J."/>
            <person name="Chevrette M.G."/>
            <person name="De Carvalho L.P.S."/>
            <person name="Shen B."/>
        </authorList>
    </citation>
    <scope>NUCLEOTIDE SEQUENCE [LARGE SCALE GENOMIC DNA]</scope>
    <source>
        <strain evidence="2 3">NPDC050403</strain>
    </source>
</reference>
<evidence type="ECO:0000313" key="3">
    <source>
        <dbReference type="Proteomes" id="UP001551695"/>
    </source>
</evidence>
<dbReference type="RefSeq" id="WP_355089552.1">
    <property type="nucleotide sequence ID" value="NZ_JBEXKW010000069.1"/>
</dbReference>
<protein>
    <submittedName>
        <fullName evidence="2">DUF402 domain-containing protein</fullName>
    </submittedName>
</protein>
<keyword evidence="3" id="KW-1185">Reference proteome</keyword>
<evidence type="ECO:0000313" key="2">
    <source>
        <dbReference type="EMBL" id="MEV0710643.1"/>
    </source>
</evidence>
<name>A0ABV3FZ67_9NOCA</name>
<dbReference type="EMBL" id="JBFAKC010000011">
    <property type="protein sequence ID" value="MEV0710643.1"/>
    <property type="molecule type" value="Genomic_DNA"/>
</dbReference>
<dbReference type="InterPro" id="IPR007295">
    <property type="entry name" value="DUF402"/>
</dbReference>
<evidence type="ECO:0000259" key="1">
    <source>
        <dbReference type="Pfam" id="PF04167"/>
    </source>
</evidence>
<dbReference type="Proteomes" id="UP001551695">
    <property type="component" value="Unassembled WGS sequence"/>
</dbReference>
<sequence length="206" mass="23212">MSVLVPLLVAAPTMSGIAGYMARDLRRGSAEPPRTPPGNPVRRPVVEYFDLADLTCTDSRGYITSVDRCHRESWGLYISRAADRPERRHTETWLLPDLGVRATREHTRPARFGKHDYRLDIGEFSEVTPKRWRATDLYLDVVVRQGRPAELHGAEQLLAAHAAGFLDAARARRAFDRATKVVDGCASHEHDLEQWLASEGIVLTWM</sequence>
<dbReference type="InterPro" id="IPR035930">
    <property type="entry name" value="FomD-like_sf"/>
</dbReference>
<feature type="domain" description="DUF402" evidence="1">
    <location>
        <begin position="64"/>
        <end position="190"/>
    </location>
</feature>
<dbReference type="Pfam" id="PF04167">
    <property type="entry name" value="DUF402"/>
    <property type="match status" value="1"/>
</dbReference>
<comment type="caution">
    <text evidence="2">The sequence shown here is derived from an EMBL/GenBank/DDBJ whole genome shotgun (WGS) entry which is preliminary data.</text>
</comment>
<organism evidence="2 3">
    <name type="scientific">Nocardia aurea</name>
    <dbReference type="NCBI Taxonomy" id="2144174"/>
    <lineage>
        <taxon>Bacteria</taxon>
        <taxon>Bacillati</taxon>
        <taxon>Actinomycetota</taxon>
        <taxon>Actinomycetes</taxon>
        <taxon>Mycobacteriales</taxon>
        <taxon>Nocardiaceae</taxon>
        <taxon>Nocardia</taxon>
    </lineage>
</organism>
<dbReference type="Gene3D" id="2.40.380.10">
    <property type="entry name" value="FomD-like"/>
    <property type="match status" value="1"/>
</dbReference>
<accession>A0ABV3FZ67</accession>
<gene>
    <name evidence="2" type="ORF">AB0I48_24055</name>
</gene>